<evidence type="ECO:0000256" key="2">
    <source>
        <dbReference type="ARBA" id="ARBA00022737"/>
    </source>
</evidence>
<feature type="domain" description="SLH" evidence="4">
    <location>
        <begin position="785"/>
        <end position="850"/>
    </location>
</feature>
<sequence>MKNNMKKVAIAASTALATVIIPFSVGSAVAETVDGNIPINETTFPDEVFREYVAGVWDLDEDGSLSDEERLQVGAVVCNFGDFSWDQIQSLQGIEYAPNLEMITAVGNAISSIDISKNLNLEYLSLDENPITSIDISQNPNLSGLHISRSNLNEINTSQNPDLTFLDVSNTNISSIDVGSNKNLQGLYVSGNQISSINTSQNPELTVLDASDCDLSDLDVSANPLLESLFVADNNLTALDIAANTKLTKINASSNNLNELAVSQAPELVTIQVNGNNIVDLDVTKNPDLFVLEAAGNQLSSLDISENKQLDSLVVNFNNIAALDMTNNEHLRHVNVSTNQLSQLDVSKNTALQTLNASENVLASIDVANNTELLSLELGGNVLETIDVSQNSNLSKLYVDGNNLSSIDVSHNAELNALSVSGMKLEPIDVTQNTKLETLNANGTGNASFDTSKNPSLKQLYVDYNKLPNLDVSSNPELEVLSAMGNELEAVEFANNPELNTINLAGNKLSSLDLYQTPKLQSLNVSENRIRFLDVPQEFATEDGPRGLKELRVDNNELLGLNIVVAPTVFSYGENISYTINHEFDVAQVAPIVKPENITSVQGGVLDGSVIKPDAYPSDVIYTYQTGIGEIALMIKFGEVRPGELQFTDVDETTPHAAEIDWLAKNGISEGYRNEEGTRRFEPMTSVYRQDMAAFLRRVAVKNMDLAAATWEPSDADWERFTDVNEQTPHAEDILWLAHVGISTGYKNADGTFRFEPMTVVYRQDMAAFLHRFATNLGKGEGVEPKDFTDVTDKTPHADHIRWLGGTSIARGYENSDGTYRFEGMTNTYRQDMAAFLNRFDDYVNKDDSR</sequence>
<feature type="signal peptide" evidence="3">
    <location>
        <begin position="1"/>
        <end position="30"/>
    </location>
</feature>
<name>A0A430FPG8_9BIFI</name>
<evidence type="ECO:0000313" key="5">
    <source>
        <dbReference type="EMBL" id="RSX54721.1"/>
    </source>
</evidence>
<comment type="caution">
    <text evidence="5">The sequence shown here is derived from an EMBL/GenBank/DDBJ whole genome shotgun (WGS) entry which is preliminary data.</text>
</comment>
<keyword evidence="3" id="KW-0732">Signal</keyword>
<dbReference type="InterPro" id="IPR001119">
    <property type="entry name" value="SLH_dom"/>
</dbReference>
<dbReference type="Gene3D" id="3.80.10.10">
    <property type="entry name" value="Ribonuclease Inhibitor"/>
    <property type="match status" value="3"/>
</dbReference>
<dbReference type="PANTHER" id="PTHR47566:SF1">
    <property type="entry name" value="PROTEIN NUD1"/>
    <property type="match status" value="1"/>
</dbReference>
<feature type="domain" description="SLH" evidence="4">
    <location>
        <begin position="643"/>
        <end position="710"/>
    </location>
</feature>
<dbReference type="RefSeq" id="WP_125963427.1">
    <property type="nucleotide sequence ID" value="NZ_QXGM01000002.1"/>
</dbReference>
<gene>
    <name evidence="5" type="ORF">D2E26_0775</name>
</gene>
<organism evidence="5 6">
    <name type="scientific">Bifidobacterium dolichotidis</name>
    <dbReference type="NCBI Taxonomy" id="2306976"/>
    <lineage>
        <taxon>Bacteria</taxon>
        <taxon>Bacillati</taxon>
        <taxon>Actinomycetota</taxon>
        <taxon>Actinomycetes</taxon>
        <taxon>Bifidobacteriales</taxon>
        <taxon>Bifidobacteriaceae</taxon>
        <taxon>Bifidobacterium</taxon>
    </lineage>
</organism>
<dbReference type="PROSITE" id="PS51272">
    <property type="entry name" value="SLH"/>
    <property type="match status" value="3"/>
</dbReference>
<dbReference type="PROSITE" id="PS51450">
    <property type="entry name" value="LRR"/>
    <property type="match status" value="2"/>
</dbReference>
<dbReference type="Pfam" id="PF00395">
    <property type="entry name" value="SLH"/>
    <property type="match status" value="1"/>
</dbReference>
<evidence type="ECO:0000256" key="3">
    <source>
        <dbReference type="SAM" id="SignalP"/>
    </source>
</evidence>
<keyword evidence="1" id="KW-0433">Leucine-rich repeat</keyword>
<dbReference type="InterPro" id="IPR032675">
    <property type="entry name" value="LRR_dom_sf"/>
</dbReference>
<keyword evidence="6" id="KW-1185">Reference proteome</keyword>
<dbReference type="EMBL" id="QXGM01000002">
    <property type="protein sequence ID" value="RSX54721.1"/>
    <property type="molecule type" value="Genomic_DNA"/>
</dbReference>
<dbReference type="Proteomes" id="UP000287609">
    <property type="component" value="Unassembled WGS sequence"/>
</dbReference>
<dbReference type="AlphaFoldDB" id="A0A430FPG8"/>
<dbReference type="SUPFAM" id="SSF52058">
    <property type="entry name" value="L domain-like"/>
    <property type="match status" value="2"/>
</dbReference>
<evidence type="ECO:0000313" key="6">
    <source>
        <dbReference type="Proteomes" id="UP000287609"/>
    </source>
</evidence>
<keyword evidence="2" id="KW-0677">Repeat</keyword>
<proteinExistence type="predicted"/>
<reference evidence="5 6" key="1">
    <citation type="submission" date="2018-09" db="EMBL/GenBank/DDBJ databases">
        <title>Characterization of the phylogenetic diversity of five novel species belonging to the genus Bifidobacterium.</title>
        <authorList>
            <person name="Lugli G.A."/>
            <person name="Duranti S."/>
            <person name="Milani C."/>
        </authorList>
    </citation>
    <scope>NUCLEOTIDE SEQUENCE [LARGE SCALE GENOMIC DNA]</scope>
    <source>
        <strain evidence="5 6">2036B</strain>
    </source>
</reference>
<dbReference type="OrthoDB" id="3226523at2"/>
<evidence type="ECO:0000256" key="1">
    <source>
        <dbReference type="ARBA" id="ARBA00022614"/>
    </source>
</evidence>
<evidence type="ECO:0000259" key="4">
    <source>
        <dbReference type="PROSITE" id="PS51272"/>
    </source>
</evidence>
<accession>A0A430FPG8</accession>
<dbReference type="InterPro" id="IPR001611">
    <property type="entry name" value="Leu-rich_rpt"/>
</dbReference>
<feature type="chain" id="PRO_5019170723" evidence="3">
    <location>
        <begin position="31"/>
        <end position="850"/>
    </location>
</feature>
<dbReference type="PANTHER" id="PTHR47566">
    <property type="match status" value="1"/>
</dbReference>
<feature type="domain" description="SLH" evidence="4">
    <location>
        <begin position="717"/>
        <end position="784"/>
    </location>
</feature>
<dbReference type="InterPro" id="IPR052574">
    <property type="entry name" value="CDIRP"/>
</dbReference>
<protein>
    <submittedName>
        <fullName evidence="5">Internalin-related protein</fullName>
    </submittedName>
</protein>
<dbReference type="GO" id="GO:0035591">
    <property type="term" value="F:signaling adaptor activity"/>
    <property type="evidence" value="ECO:0007669"/>
    <property type="project" value="TreeGrafter"/>
</dbReference>